<reference evidence="7" key="1">
    <citation type="submission" date="2016-11" db="UniProtKB">
        <authorList>
            <consortium name="WormBaseParasite"/>
        </authorList>
    </citation>
    <scope>IDENTIFICATION</scope>
</reference>
<dbReference type="Proteomes" id="UP000095287">
    <property type="component" value="Unplaced"/>
</dbReference>
<dbReference type="InterPro" id="IPR051152">
    <property type="entry name" value="C.elegans_Orphan_NR"/>
</dbReference>
<evidence type="ECO:0000313" key="6">
    <source>
        <dbReference type="Proteomes" id="UP000095287"/>
    </source>
</evidence>
<dbReference type="Gene3D" id="1.10.565.10">
    <property type="entry name" value="Retinoid X Receptor"/>
    <property type="match status" value="1"/>
</dbReference>
<dbReference type="SUPFAM" id="SSF48508">
    <property type="entry name" value="Nuclear receptor ligand-binding domain"/>
    <property type="match status" value="1"/>
</dbReference>
<evidence type="ECO:0000256" key="1">
    <source>
        <dbReference type="ARBA" id="ARBA00023015"/>
    </source>
</evidence>
<organism evidence="6 7">
    <name type="scientific">Steinernema glaseri</name>
    <dbReference type="NCBI Taxonomy" id="37863"/>
    <lineage>
        <taxon>Eukaryota</taxon>
        <taxon>Metazoa</taxon>
        <taxon>Ecdysozoa</taxon>
        <taxon>Nematoda</taxon>
        <taxon>Chromadorea</taxon>
        <taxon>Rhabditida</taxon>
        <taxon>Tylenchina</taxon>
        <taxon>Panagrolaimomorpha</taxon>
        <taxon>Strongyloidoidea</taxon>
        <taxon>Steinernematidae</taxon>
        <taxon>Steinernema</taxon>
    </lineage>
</organism>
<evidence type="ECO:0000256" key="4">
    <source>
        <dbReference type="SAM" id="MobiDB-lite"/>
    </source>
</evidence>
<dbReference type="Pfam" id="PF00104">
    <property type="entry name" value="Hormone_recep"/>
    <property type="match status" value="1"/>
</dbReference>
<dbReference type="InterPro" id="IPR035500">
    <property type="entry name" value="NHR-like_dom_sf"/>
</dbReference>
<dbReference type="AlphaFoldDB" id="A0A1I7YRK3"/>
<evidence type="ECO:0000256" key="3">
    <source>
        <dbReference type="ARBA" id="ARBA00023170"/>
    </source>
</evidence>
<feature type="compositionally biased region" description="Low complexity" evidence="4">
    <location>
        <begin position="9"/>
        <end position="24"/>
    </location>
</feature>
<name>A0A1I7YRK3_9BILA</name>
<dbReference type="PANTHER" id="PTHR45680">
    <property type="entry name" value="NUCLEAR HORMONE RECEPTOR FAMILY"/>
    <property type="match status" value="1"/>
</dbReference>
<evidence type="ECO:0000313" key="7">
    <source>
        <dbReference type="WBParaSite" id="L893_g18996.t1"/>
    </source>
</evidence>
<dbReference type="PANTHER" id="PTHR45680:SF29">
    <property type="entry name" value="NUCLEAR HORMONE RECEPTOR FAMILY"/>
    <property type="match status" value="1"/>
</dbReference>
<accession>A0A1I7YRK3</accession>
<protein>
    <submittedName>
        <fullName evidence="7">NR LBD domain-containing protein</fullName>
    </submittedName>
</protein>
<dbReference type="SMART" id="SM00430">
    <property type="entry name" value="HOLI"/>
    <property type="match status" value="1"/>
</dbReference>
<dbReference type="WBParaSite" id="L893_g18996.t1">
    <property type="protein sequence ID" value="L893_g18996.t1"/>
    <property type="gene ID" value="L893_g18996"/>
</dbReference>
<evidence type="ECO:0000259" key="5">
    <source>
        <dbReference type="PROSITE" id="PS51843"/>
    </source>
</evidence>
<sequence length="321" mass="37137">MKITNEEGSSLSPQQSPSAEESPLGNPAATLTETPGFPKIHENRSEVEYDVEPLVRSIGELISGGILPFETPLNPNIRYSPLQRLTLAFSHFYMPKNVKFRKLIVLPELLKDMERIILQVCKFAMSCEEFVGLPINDKWHLLRTCSLNIYKIVRAYQSIEVFGYDLDDDRLFCGRDTYSTPKDFKFDTSKMSGSAKENLDRYFQPLLNKSYENVLRPARKMRITKEEVVYMAAACLWMTDDIPDISASTVEVAQRFMEQIGDDLHGHYKYVMRLENYVNRLMNIAKLLDTLEKMSIMRKEFLALTKIFDIFSCPLFLPEYF</sequence>
<evidence type="ECO:0000256" key="2">
    <source>
        <dbReference type="ARBA" id="ARBA00023163"/>
    </source>
</evidence>
<dbReference type="PROSITE" id="PS51843">
    <property type="entry name" value="NR_LBD"/>
    <property type="match status" value="1"/>
</dbReference>
<keyword evidence="6" id="KW-1185">Reference proteome</keyword>
<keyword evidence="3" id="KW-0675">Receptor</keyword>
<keyword evidence="2" id="KW-0804">Transcription</keyword>
<feature type="region of interest" description="Disordered" evidence="4">
    <location>
        <begin position="1"/>
        <end position="39"/>
    </location>
</feature>
<keyword evidence="1" id="KW-0805">Transcription regulation</keyword>
<feature type="domain" description="NR LBD" evidence="5">
    <location>
        <begin position="69"/>
        <end position="321"/>
    </location>
</feature>
<dbReference type="InterPro" id="IPR000536">
    <property type="entry name" value="Nucl_hrmn_rcpt_lig-bd"/>
</dbReference>
<proteinExistence type="predicted"/>